<sequence>MKFQNVTLEENPKLGYYKVGENIYFSKVQALIESTRTGNFPHWNFNNEVYGRQDWLVEPEVNIQELYRQRAKQLREQYDYIRIEASGGSDSTQMVFSFLLNGIHIDEIVFRYPKAGEGTIPVSTNHRCENTLSEYEYATKPFLNWVKTNHPKVKITIHDYSADMLVDEDRDESWVYSAKEFLQPGHVTKFPNYQTIEHKYLADAGKSICVLYGIDKPKICIREGKWYLYFMDFQANYANPDVGDYTNITNEYFYWTPDFPEISVKQAHLVRNWFNNPANSHAQFLARWPNHSVAARTGYENLIKPLIYPDYDFLTFQVSKPGSNFYSEMDYWFYKNFQDHKLYHSWRAGISFVERNIDTKFFNKEFDTAVGFVGFMSPFYCIGDAVQDTKVKQYSIEIADRF</sequence>
<organism evidence="1">
    <name type="scientific">uncultured Caudovirales phage</name>
    <dbReference type="NCBI Taxonomy" id="2100421"/>
    <lineage>
        <taxon>Viruses</taxon>
        <taxon>Duplodnaviria</taxon>
        <taxon>Heunggongvirae</taxon>
        <taxon>Uroviricota</taxon>
        <taxon>Caudoviricetes</taxon>
        <taxon>Peduoviridae</taxon>
        <taxon>Maltschvirus</taxon>
        <taxon>Maltschvirus maltsch</taxon>
    </lineage>
</organism>
<accession>A0A6J5L7L3</accession>
<reference evidence="1" key="1">
    <citation type="submission" date="2020-04" db="EMBL/GenBank/DDBJ databases">
        <authorList>
            <person name="Chiriac C."/>
            <person name="Salcher M."/>
            <person name="Ghai R."/>
            <person name="Kavagutti S V."/>
        </authorList>
    </citation>
    <scope>NUCLEOTIDE SEQUENCE</scope>
</reference>
<dbReference type="EMBL" id="LR796233">
    <property type="protein sequence ID" value="CAB4129333.1"/>
    <property type="molecule type" value="Genomic_DNA"/>
</dbReference>
<gene>
    <name evidence="1" type="ORF">UFOVP112_431</name>
</gene>
<name>A0A6J5L7L3_9CAUD</name>
<protein>
    <submittedName>
        <fullName evidence="1">Uncharacterized protein</fullName>
    </submittedName>
</protein>
<proteinExistence type="predicted"/>
<evidence type="ECO:0000313" key="1">
    <source>
        <dbReference type="EMBL" id="CAB4129333.1"/>
    </source>
</evidence>